<evidence type="ECO:0000256" key="1">
    <source>
        <dbReference type="SAM" id="Coils"/>
    </source>
</evidence>
<organism evidence="2 3">
    <name type="scientific">Setaria digitata</name>
    <dbReference type="NCBI Taxonomy" id="48799"/>
    <lineage>
        <taxon>Eukaryota</taxon>
        <taxon>Metazoa</taxon>
        <taxon>Ecdysozoa</taxon>
        <taxon>Nematoda</taxon>
        <taxon>Chromadorea</taxon>
        <taxon>Rhabditida</taxon>
        <taxon>Spirurina</taxon>
        <taxon>Spiruromorpha</taxon>
        <taxon>Filarioidea</taxon>
        <taxon>Setariidae</taxon>
        <taxon>Setaria</taxon>
    </lineage>
</organism>
<reference evidence="3" key="1">
    <citation type="submission" date="2022-11" db="UniProtKB">
        <authorList>
            <consortium name="WormBaseParasite"/>
        </authorList>
    </citation>
    <scope>IDENTIFICATION</scope>
</reference>
<feature type="coiled-coil region" evidence="1">
    <location>
        <begin position="27"/>
        <end position="54"/>
    </location>
</feature>
<protein>
    <submittedName>
        <fullName evidence="3">C2H2-type domain-containing protein</fullName>
    </submittedName>
</protein>
<dbReference type="WBParaSite" id="sdigi.contig697.g9524.t1">
    <property type="protein sequence ID" value="sdigi.contig697.g9524.t1"/>
    <property type="gene ID" value="sdigi.contig697.g9524"/>
</dbReference>
<evidence type="ECO:0000313" key="3">
    <source>
        <dbReference type="WBParaSite" id="sdigi.contig697.g9524.t1"/>
    </source>
</evidence>
<proteinExistence type="predicted"/>
<dbReference type="AlphaFoldDB" id="A0A915Q3T1"/>
<keyword evidence="2" id="KW-1185">Reference proteome</keyword>
<keyword evidence="1" id="KW-0175">Coiled coil</keyword>
<dbReference type="Proteomes" id="UP000887581">
    <property type="component" value="Unplaced"/>
</dbReference>
<accession>A0A915Q3T1</accession>
<evidence type="ECO:0000313" key="2">
    <source>
        <dbReference type="Proteomes" id="UP000887581"/>
    </source>
</evidence>
<feature type="coiled-coil region" evidence="1">
    <location>
        <begin position="87"/>
        <end position="129"/>
    </location>
</feature>
<name>A0A915Q3T1_9BILA</name>
<sequence length="359" mass="41759">MERCVEGPKLPTLADLKKHLLDEPLYYQVLEDYLQNAAKMIEDLRAKLEESERRARGDGGVEVARADFMFRASPPPTREQLEVFHEIMEQQRELEREQENEDQLMLLILEQQQEEMEYLEQNMEDEDEEPAMTPTEQGVSWEEQVMAERRQVLHEPFLNEEGENVVPRARSAASDHEEGAFREIVLRSRTIRVPIAGESRRKRTLPSLEALQLPDIEGLPEHYKQLLVAPEIDPYTANRKDDGSIVIECGFCPKEFGTIKGWKIHAAKMHRQNGFCQKCGYFIDMPHVTAAEEIAAVMELHSMEWCPQASKAEMNERAMKRRRLELVGRNEEAEHYFISEHIFQKPYNKKSPPPVPVMY</sequence>